<organism evidence="3 4">
    <name type="scientific">Pontibacter virosus</name>
    <dbReference type="NCBI Taxonomy" id="1765052"/>
    <lineage>
        <taxon>Bacteria</taxon>
        <taxon>Pseudomonadati</taxon>
        <taxon>Bacteroidota</taxon>
        <taxon>Cytophagia</taxon>
        <taxon>Cytophagales</taxon>
        <taxon>Hymenobacteraceae</taxon>
        <taxon>Pontibacter</taxon>
    </lineage>
</organism>
<feature type="transmembrane region" description="Helical" evidence="1">
    <location>
        <begin position="197"/>
        <end position="215"/>
    </location>
</feature>
<evidence type="ECO:0000313" key="4">
    <source>
        <dbReference type="Proteomes" id="UP000245466"/>
    </source>
</evidence>
<reference evidence="3 4" key="1">
    <citation type="submission" date="2018-04" db="EMBL/GenBank/DDBJ databases">
        <title>Genomic Encyclopedia of Type Strains, Phase IV (KMG-IV): sequencing the most valuable type-strain genomes for metagenomic binning, comparative biology and taxonomic classification.</title>
        <authorList>
            <person name="Goeker M."/>
        </authorList>
    </citation>
    <scope>NUCLEOTIDE SEQUENCE [LARGE SCALE GENOMIC DNA]</scope>
    <source>
        <strain evidence="3 4">DSM 100231</strain>
    </source>
</reference>
<keyword evidence="1" id="KW-1133">Transmembrane helix</keyword>
<dbReference type="Proteomes" id="UP000245466">
    <property type="component" value="Unassembled WGS sequence"/>
</dbReference>
<name>A0A2U1B3E8_9BACT</name>
<feature type="domain" description="Phosphatidic acid phosphatase type 2/haloperoxidase" evidence="2">
    <location>
        <begin position="100"/>
        <end position="212"/>
    </location>
</feature>
<evidence type="ECO:0000256" key="1">
    <source>
        <dbReference type="SAM" id="Phobius"/>
    </source>
</evidence>
<dbReference type="EMBL" id="QEKI01000002">
    <property type="protein sequence ID" value="PVY43057.1"/>
    <property type="molecule type" value="Genomic_DNA"/>
</dbReference>
<feature type="transmembrane region" description="Helical" evidence="1">
    <location>
        <begin position="100"/>
        <end position="118"/>
    </location>
</feature>
<protein>
    <submittedName>
        <fullName evidence="3">Undecaprenyl-diphosphatase</fullName>
    </submittedName>
</protein>
<comment type="caution">
    <text evidence="3">The sequence shown here is derived from an EMBL/GenBank/DDBJ whole genome shotgun (WGS) entry which is preliminary data.</text>
</comment>
<dbReference type="PANTHER" id="PTHR14969">
    <property type="entry name" value="SPHINGOSINE-1-PHOSPHATE PHOSPHOHYDROLASE"/>
    <property type="match status" value="1"/>
</dbReference>
<dbReference type="SUPFAM" id="SSF48317">
    <property type="entry name" value="Acid phosphatase/Vanadium-dependent haloperoxidase"/>
    <property type="match status" value="1"/>
</dbReference>
<keyword evidence="1" id="KW-0812">Transmembrane</keyword>
<dbReference type="PROSITE" id="PS51257">
    <property type="entry name" value="PROKAR_LIPOPROTEIN"/>
    <property type="match status" value="1"/>
</dbReference>
<dbReference type="Gene3D" id="1.20.144.10">
    <property type="entry name" value="Phosphatidic acid phosphatase type 2/haloperoxidase"/>
    <property type="match status" value="2"/>
</dbReference>
<dbReference type="CDD" id="cd03392">
    <property type="entry name" value="PAP2_like_2"/>
    <property type="match status" value="1"/>
</dbReference>
<dbReference type="SMART" id="SM00014">
    <property type="entry name" value="acidPPc"/>
    <property type="match status" value="1"/>
</dbReference>
<proteinExistence type="predicted"/>
<feature type="transmembrane region" description="Helical" evidence="1">
    <location>
        <begin position="138"/>
        <end position="159"/>
    </location>
</feature>
<evidence type="ECO:0000259" key="2">
    <source>
        <dbReference type="SMART" id="SM00014"/>
    </source>
</evidence>
<keyword evidence="4" id="KW-1185">Reference proteome</keyword>
<dbReference type="RefSeq" id="WP_116542096.1">
    <property type="nucleotide sequence ID" value="NZ_QEKI01000002.1"/>
</dbReference>
<dbReference type="Pfam" id="PF01569">
    <property type="entry name" value="PAP2"/>
    <property type="match status" value="1"/>
</dbReference>
<keyword evidence="1" id="KW-0472">Membrane</keyword>
<dbReference type="AlphaFoldDB" id="A0A2U1B3E8"/>
<dbReference type="PANTHER" id="PTHR14969:SF13">
    <property type="entry name" value="AT30094P"/>
    <property type="match status" value="1"/>
</dbReference>
<accession>A0A2U1B3E8</accession>
<feature type="transmembrane region" description="Helical" evidence="1">
    <location>
        <begin position="70"/>
        <end position="93"/>
    </location>
</feature>
<feature type="transmembrane region" description="Helical" evidence="1">
    <location>
        <begin position="166"/>
        <end position="185"/>
    </location>
</feature>
<dbReference type="InterPro" id="IPR000326">
    <property type="entry name" value="PAP2/HPO"/>
</dbReference>
<feature type="transmembrane region" description="Helical" evidence="1">
    <location>
        <begin position="12"/>
        <end position="36"/>
    </location>
</feature>
<gene>
    <name evidence="3" type="ORF">C8E01_102233</name>
</gene>
<dbReference type="InterPro" id="IPR036938">
    <property type="entry name" value="PAP2/HPO_sf"/>
</dbReference>
<dbReference type="OrthoDB" id="9773582at2"/>
<sequence>MKSLTKRLLKLLALLSAEAVLVALTFFACLLVFGYMTREVFIQQDTDLDYAMFRYAATHRSAEMTRLMRFFSFFASADYLLVAPALIVLVMSWFQHLRWYALKVLVIAFTSTMLNQLLKRLFERPRPVTAMLEQSGLSFPSGHAMIGGSFYGLLIYIVWREVKHPLWRLCWVTLLTVLLLLIGYSRIYLNVHYATDVLAGYAMGILWLLVAIWLMKKIERWYFGRLENLGGRKLKS</sequence>
<evidence type="ECO:0000313" key="3">
    <source>
        <dbReference type="EMBL" id="PVY43057.1"/>
    </source>
</evidence>